<dbReference type="CDD" id="cd08325">
    <property type="entry name" value="CARD_CASP1-like"/>
    <property type="match status" value="1"/>
</dbReference>
<dbReference type="GO" id="GO:0072557">
    <property type="term" value="C:IPAF inflammasome complex"/>
    <property type="evidence" value="ECO:0007669"/>
    <property type="project" value="TreeGrafter"/>
</dbReference>
<dbReference type="GO" id="GO:0097169">
    <property type="term" value="C:AIM2 inflammasome complex"/>
    <property type="evidence" value="ECO:0007669"/>
    <property type="project" value="TreeGrafter"/>
</dbReference>
<organism evidence="2 3">
    <name type="scientific">Callithrix jacchus</name>
    <name type="common">White-tufted-ear marmoset</name>
    <name type="synonym">Simia Jacchus</name>
    <dbReference type="NCBI Taxonomy" id="9483"/>
    <lineage>
        <taxon>Eukaryota</taxon>
        <taxon>Metazoa</taxon>
        <taxon>Chordata</taxon>
        <taxon>Craniata</taxon>
        <taxon>Vertebrata</taxon>
        <taxon>Euteleostomi</taxon>
        <taxon>Mammalia</taxon>
        <taxon>Eutheria</taxon>
        <taxon>Euarchontoglires</taxon>
        <taxon>Primates</taxon>
        <taxon>Haplorrhini</taxon>
        <taxon>Platyrrhini</taxon>
        <taxon>Cebidae</taxon>
        <taxon>Callitrichinae</taxon>
        <taxon>Callithrix</taxon>
        <taxon>Callithrix</taxon>
    </lineage>
</organism>
<evidence type="ECO:0000259" key="1">
    <source>
        <dbReference type="PROSITE" id="PS50209"/>
    </source>
</evidence>
<dbReference type="GO" id="GO:0050727">
    <property type="term" value="P:regulation of inflammatory response"/>
    <property type="evidence" value="ECO:0007669"/>
    <property type="project" value="TreeGrafter"/>
</dbReference>
<evidence type="ECO:0000313" key="2">
    <source>
        <dbReference type="Ensembl" id="ENSCJAP00000040674.5"/>
    </source>
</evidence>
<dbReference type="FunFam" id="1.10.533.10:FF:000031">
    <property type="entry name" value="Caspase 1, isoform CRA_b"/>
    <property type="match status" value="1"/>
</dbReference>
<dbReference type="InterPro" id="IPR011029">
    <property type="entry name" value="DEATH-like_dom_sf"/>
</dbReference>
<dbReference type="GO" id="GO:0042981">
    <property type="term" value="P:regulation of apoptotic process"/>
    <property type="evidence" value="ECO:0007669"/>
    <property type="project" value="InterPro"/>
</dbReference>
<dbReference type="GO" id="GO:0072559">
    <property type="term" value="C:NLRP3 inflammasome complex"/>
    <property type="evidence" value="ECO:0007669"/>
    <property type="project" value="TreeGrafter"/>
</dbReference>
<dbReference type="GeneTree" id="ENSGT00940000164349"/>
<reference evidence="2" key="2">
    <citation type="submission" date="2025-08" db="UniProtKB">
        <authorList>
            <consortium name="Ensembl"/>
        </authorList>
    </citation>
    <scope>IDENTIFICATION</scope>
</reference>
<dbReference type="GO" id="GO:0004197">
    <property type="term" value="F:cysteine-type endopeptidase activity"/>
    <property type="evidence" value="ECO:0007669"/>
    <property type="project" value="InterPro"/>
</dbReference>
<gene>
    <name evidence="2" type="primary">CARD18</name>
</gene>
<accession>F7I702</accession>
<dbReference type="AlphaFoldDB" id="F7I702"/>
<dbReference type="SUPFAM" id="SSF47986">
    <property type="entry name" value="DEATH domain"/>
    <property type="match status" value="1"/>
</dbReference>
<keyword evidence="3" id="KW-1185">Reference proteome</keyword>
<dbReference type="Proteomes" id="UP000008225">
    <property type="component" value="Chromosome 11"/>
</dbReference>
<dbReference type="HOGENOM" id="CLU_119795_1_0_1"/>
<dbReference type="PANTHER" id="PTHR47901:SF3">
    <property type="entry name" value="CASPASE-1"/>
    <property type="match status" value="1"/>
</dbReference>
<proteinExistence type="predicted"/>
<dbReference type="PROSITE" id="PS50209">
    <property type="entry name" value="CARD"/>
    <property type="match status" value="1"/>
</dbReference>
<dbReference type="PANTHER" id="PTHR47901">
    <property type="entry name" value="CASPASE RECRUITMENT DOMAIN-CONTAINING PROTEIN 18"/>
    <property type="match status" value="1"/>
</dbReference>
<sequence>MPAPARGAMADQLLFKKRRIFIHSVGAGTINALLDCLLEDRVISQEDMNKVRDENDTVMDKARVLIDLVIGKGPEACRKFIRHLCEEDPPLASKMGLRKGKGEGFNLMSKQSLYLEFGCDFFTCLAS</sequence>
<feature type="domain" description="CARD" evidence="1">
    <location>
        <begin position="6"/>
        <end position="99"/>
    </location>
</feature>
<protein>
    <submittedName>
        <fullName evidence="2">Caspase recruitment domain family member 18</fullName>
    </submittedName>
</protein>
<evidence type="ECO:0000313" key="3">
    <source>
        <dbReference type="Proteomes" id="UP000008225"/>
    </source>
</evidence>
<dbReference type="eggNOG" id="KOG3573">
    <property type="taxonomic scope" value="Eukaryota"/>
</dbReference>
<dbReference type="InterPro" id="IPR002398">
    <property type="entry name" value="Pept_C14"/>
</dbReference>
<dbReference type="InterPro" id="IPR001315">
    <property type="entry name" value="CARD"/>
</dbReference>
<dbReference type="Pfam" id="PF00619">
    <property type="entry name" value="CARD"/>
    <property type="match status" value="1"/>
</dbReference>
<dbReference type="Ensembl" id="ENSCJAT00000042980.5">
    <property type="protein sequence ID" value="ENSCJAP00000040674.5"/>
    <property type="gene ID" value="ENSCJAG00000021995.5"/>
</dbReference>
<dbReference type="Gene3D" id="1.10.533.10">
    <property type="entry name" value="Death Domain, Fas"/>
    <property type="match status" value="1"/>
</dbReference>
<dbReference type="GO" id="GO:0006508">
    <property type="term" value="P:proteolysis"/>
    <property type="evidence" value="ECO:0007669"/>
    <property type="project" value="InterPro"/>
</dbReference>
<dbReference type="Bgee" id="ENSCJAG00000021995">
    <property type="expression patterns" value="Expressed in frontal cortex and 2 other cell types or tissues"/>
</dbReference>
<dbReference type="GO" id="GO:0032691">
    <property type="term" value="P:negative regulation of interleukin-1 beta production"/>
    <property type="evidence" value="ECO:0007669"/>
    <property type="project" value="Ensembl"/>
</dbReference>
<reference evidence="2" key="1">
    <citation type="submission" date="2009-03" db="EMBL/GenBank/DDBJ databases">
        <authorList>
            <person name="Warren W."/>
            <person name="Ye L."/>
            <person name="Minx P."/>
            <person name="Worley K."/>
            <person name="Gibbs R."/>
            <person name="Wilson R.K."/>
        </authorList>
    </citation>
    <scope>NUCLEOTIDE SEQUENCE [LARGE SCALE GENOMIC DNA]</scope>
</reference>
<name>F7I702_CALJA</name>
<dbReference type="GO" id="GO:0050700">
    <property type="term" value="F:CARD domain binding"/>
    <property type="evidence" value="ECO:0007669"/>
    <property type="project" value="Ensembl"/>
</dbReference>
<dbReference type="GO" id="GO:0089720">
    <property type="term" value="F:caspase binding"/>
    <property type="evidence" value="ECO:0007669"/>
    <property type="project" value="Ensembl"/>
</dbReference>
<reference evidence="2" key="3">
    <citation type="submission" date="2025-09" db="UniProtKB">
        <authorList>
            <consortium name="Ensembl"/>
        </authorList>
    </citation>
    <scope>IDENTIFICATION</scope>
</reference>